<sequence>MDLRDHLLHSADRLGDKGISVSEAQFLLQPRPARKSAVMPEHHRGQNAQVLSIQQPGACVLMRNAHRTLTALSLNQPALPIVAALPNIVDEPAVGRERSRVEDLAEGTRPPGRSTQMVTELMTKPVTIPGTVRPQRSGHGRLSMRKICES</sequence>
<dbReference type="Proteomes" id="UP000660454">
    <property type="component" value="Unassembled WGS sequence"/>
</dbReference>
<accession>A0ABQ4GEM3</accession>
<comment type="caution">
    <text evidence="2">The sequence shown here is derived from an EMBL/GenBank/DDBJ whole genome shotgun (WGS) entry which is preliminary data.</text>
</comment>
<evidence type="ECO:0000313" key="2">
    <source>
        <dbReference type="EMBL" id="GIH59880.1"/>
    </source>
</evidence>
<protein>
    <submittedName>
        <fullName evidence="2">Uncharacterized protein</fullName>
    </submittedName>
</protein>
<dbReference type="EMBL" id="BOOF01000003">
    <property type="protein sequence ID" value="GIH59880.1"/>
    <property type="molecule type" value="Genomic_DNA"/>
</dbReference>
<evidence type="ECO:0000256" key="1">
    <source>
        <dbReference type="SAM" id="MobiDB-lite"/>
    </source>
</evidence>
<organism evidence="2 3">
    <name type="scientific">Microbispora siamensis</name>
    <dbReference type="NCBI Taxonomy" id="564413"/>
    <lineage>
        <taxon>Bacteria</taxon>
        <taxon>Bacillati</taxon>
        <taxon>Actinomycetota</taxon>
        <taxon>Actinomycetes</taxon>
        <taxon>Streptosporangiales</taxon>
        <taxon>Streptosporangiaceae</taxon>
        <taxon>Microbispora</taxon>
    </lineage>
</organism>
<gene>
    <name evidence="2" type="ORF">Msi02_06970</name>
</gene>
<keyword evidence="3" id="KW-1185">Reference proteome</keyword>
<feature type="region of interest" description="Disordered" evidence="1">
    <location>
        <begin position="130"/>
        <end position="150"/>
    </location>
</feature>
<reference evidence="2 3" key="1">
    <citation type="submission" date="2021-01" db="EMBL/GenBank/DDBJ databases">
        <title>Whole genome shotgun sequence of Microbispora siamensis NBRC 104113.</title>
        <authorList>
            <person name="Komaki H."/>
            <person name="Tamura T."/>
        </authorList>
    </citation>
    <scope>NUCLEOTIDE SEQUENCE [LARGE SCALE GENOMIC DNA]</scope>
    <source>
        <strain evidence="2 3">NBRC 104113</strain>
    </source>
</reference>
<proteinExistence type="predicted"/>
<name>A0ABQ4GEM3_9ACTN</name>
<evidence type="ECO:0000313" key="3">
    <source>
        <dbReference type="Proteomes" id="UP000660454"/>
    </source>
</evidence>